<protein>
    <recommendedName>
        <fullName evidence="2">SCP domain-containing protein</fullName>
    </recommendedName>
</protein>
<reference evidence="3" key="1">
    <citation type="submission" date="2020-12" db="EMBL/GenBank/DDBJ databases">
        <authorList>
            <person name="Iha C."/>
        </authorList>
    </citation>
    <scope>NUCLEOTIDE SEQUENCE</scope>
</reference>
<evidence type="ECO:0000259" key="2">
    <source>
        <dbReference type="Pfam" id="PF00188"/>
    </source>
</evidence>
<feature type="domain" description="SCP" evidence="2">
    <location>
        <begin position="184"/>
        <end position="281"/>
    </location>
</feature>
<sequence length="977" mass="100248">SCGFDTLGVGVAPGAGATWFFTLNFGCSSPDGACACGAVTSEPAEGLDDVAPALPGPDDVIPQSAAPTETSIDVAAFEAGDAEDRCRDPVTADCTNRNAPAPVRGQSALDKDAACPTSGLVGSGLSMAEIANQIATCINAYRELPDAFRDDLPCEYSFRQEVVQPPRTSLAFARQFGDVPSQPLDISSTKHSRDMATQNFFAHDSLDGRKFSDRILAEGWMGFPIGENIAAGFQNIRSTVMGWVCSAGHRKNLMSCGYDTMGTGVAYNPSSDFKLYFTQNFGCTAPGGDCKCGQVVAPPAPAAPTSVPPASPPPAPSPVPATTADVNRPNAPRPFGPPDAATIPGSVPGSGPPVPGSGTDFMGPFFFLPDAPAFGSGQPPPGPPGPPGTPFRFVTGGGPLPQGGPEGPALPPLAGFDPTAGFPLPVDFGGSGGFGAGFSGSGDAASGFGAGFSSGPGSGFAGFTSGFGRGSGSSPGAGFSGGFRTGFGGAPGGDLGFGFGLPAFTQSTPGNGTSRIAALFNIIAGNATLLPLLQEPDIAGVFHRRTDVDAQGGFFSGSKGDAADDRDGEVVVGDPLVLLDPDATERPVCLGNASSVECMGEAPPAPVKEMVDPEVACPSTMIPGSNISGVEWANRVEICINAYREDPDAFAEMLPCAYSFRQEVMLPRRQALKTVNATNRTSPDPLDRAAMAHTLDLSSSGFMFGHMGSDGLGLDARLKRNNFSGYPIAEIIAGRHYSVRELVGGLLCYPRHRDIVMSCAYDSMGAGLAIDEFSPLDVYLTLNFGCSAPDGNCRCSHAEETPTGVGSETLAVGPQVCAASSEVVEMSASDSAEGNGTSPGAAIHALGMTVFGKQCVPTIADSQALVPILIQFPSADAELLPSMLSVNLTDFIGEPMELVAPSGIFEARPVRETQNSAWSAKLRLPPGFLGMVQVTLQAGDGPDAQPFDDVTLTFQRKAEAEVMARVAAILGGGDECP</sequence>
<proteinExistence type="predicted"/>
<evidence type="ECO:0000313" key="3">
    <source>
        <dbReference type="EMBL" id="CAD7702421.1"/>
    </source>
</evidence>
<dbReference type="PANTHER" id="PTHR31157:SF1">
    <property type="entry name" value="SCP DOMAIN-CONTAINING PROTEIN"/>
    <property type="match status" value="1"/>
</dbReference>
<name>A0A8S1J838_9CHLO</name>
<dbReference type="EMBL" id="CAJHUC010001823">
    <property type="protein sequence ID" value="CAD7702421.1"/>
    <property type="molecule type" value="Genomic_DNA"/>
</dbReference>
<dbReference type="SUPFAM" id="SSF55797">
    <property type="entry name" value="PR-1-like"/>
    <property type="match status" value="1"/>
</dbReference>
<dbReference type="OrthoDB" id="568194at2759"/>
<dbReference type="Gene3D" id="3.40.33.10">
    <property type="entry name" value="CAP"/>
    <property type="match status" value="2"/>
</dbReference>
<keyword evidence="4" id="KW-1185">Reference proteome</keyword>
<feature type="non-terminal residue" evidence="3">
    <location>
        <position position="1"/>
    </location>
</feature>
<feature type="region of interest" description="Disordered" evidence="1">
    <location>
        <begin position="300"/>
        <end position="356"/>
    </location>
</feature>
<accession>A0A8S1J838</accession>
<evidence type="ECO:0000256" key="1">
    <source>
        <dbReference type="SAM" id="MobiDB-lite"/>
    </source>
</evidence>
<dbReference type="PANTHER" id="PTHR31157">
    <property type="entry name" value="SCP DOMAIN-CONTAINING PROTEIN"/>
    <property type="match status" value="1"/>
</dbReference>
<comment type="caution">
    <text evidence="3">The sequence shown here is derived from an EMBL/GenBank/DDBJ whole genome shotgun (WGS) entry which is preliminary data.</text>
</comment>
<feature type="compositionally biased region" description="Gly residues" evidence="1">
    <location>
        <begin position="395"/>
        <end position="406"/>
    </location>
</feature>
<feature type="region of interest" description="Disordered" evidence="1">
    <location>
        <begin position="370"/>
        <end position="416"/>
    </location>
</feature>
<feature type="compositionally biased region" description="Pro residues" evidence="1">
    <location>
        <begin position="378"/>
        <end position="389"/>
    </location>
</feature>
<dbReference type="Pfam" id="PF00188">
    <property type="entry name" value="CAP"/>
    <property type="match status" value="1"/>
</dbReference>
<organism evidence="3 4">
    <name type="scientific">Ostreobium quekettii</name>
    <dbReference type="NCBI Taxonomy" id="121088"/>
    <lineage>
        <taxon>Eukaryota</taxon>
        <taxon>Viridiplantae</taxon>
        <taxon>Chlorophyta</taxon>
        <taxon>core chlorophytes</taxon>
        <taxon>Ulvophyceae</taxon>
        <taxon>TCBD clade</taxon>
        <taxon>Bryopsidales</taxon>
        <taxon>Ostreobineae</taxon>
        <taxon>Ostreobiaceae</taxon>
        <taxon>Ostreobium</taxon>
    </lineage>
</organism>
<dbReference type="InterPro" id="IPR014044">
    <property type="entry name" value="CAP_dom"/>
</dbReference>
<dbReference type="Proteomes" id="UP000708148">
    <property type="component" value="Unassembled WGS sequence"/>
</dbReference>
<feature type="compositionally biased region" description="Pro residues" evidence="1">
    <location>
        <begin position="300"/>
        <end position="319"/>
    </location>
</feature>
<evidence type="ECO:0000313" key="4">
    <source>
        <dbReference type="Proteomes" id="UP000708148"/>
    </source>
</evidence>
<dbReference type="AlphaFoldDB" id="A0A8S1J838"/>
<dbReference type="InterPro" id="IPR035940">
    <property type="entry name" value="CAP_sf"/>
</dbReference>
<dbReference type="CDD" id="cd05379">
    <property type="entry name" value="CAP_bacterial"/>
    <property type="match status" value="2"/>
</dbReference>
<gene>
    <name evidence="3" type="ORF">OSTQU699_LOCUS7778</name>
</gene>